<dbReference type="Pfam" id="PF05035">
    <property type="entry name" value="DGOK"/>
    <property type="match status" value="1"/>
</dbReference>
<dbReference type="GO" id="GO:0034194">
    <property type="term" value="P:D-galactonate catabolic process"/>
    <property type="evidence" value="ECO:0007669"/>
    <property type="project" value="InterPro"/>
</dbReference>
<dbReference type="AlphaFoldDB" id="A0A8J6YYJ1"/>
<gene>
    <name evidence="1" type="ORF">ICN82_18310</name>
</gene>
<dbReference type="EMBL" id="JACVXA010000075">
    <property type="protein sequence ID" value="MBE3640162.1"/>
    <property type="molecule type" value="Genomic_DNA"/>
</dbReference>
<organism evidence="1 2">
    <name type="scientific">Mangrovicoccus algicola</name>
    <dbReference type="NCBI Taxonomy" id="2771008"/>
    <lineage>
        <taxon>Bacteria</taxon>
        <taxon>Pseudomonadati</taxon>
        <taxon>Pseudomonadota</taxon>
        <taxon>Alphaproteobacteria</taxon>
        <taxon>Rhodobacterales</taxon>
        <taxon>Paracoccaceae</taxon>
        <taxon>Mangrovicoccus</taxon>
    </lineage>
</organism>
<protein>
    <submittedName>
        <fullName evidence="1">2-dehydro-3-deoxygalactonokinase</fullName>
    </submittedName>
</protein>
<dbReference type="Proteomes" id="UP000609121">
    <property type="component" value="Unassembled WGS sequence"/>
</dbReference>
<dbReference type="InterPro" id="IPR042257">
    <property type="entry name" value="DGOK_C"/>
</dbReference>
<dbReference type="CDD" id="cd24012">
    <property type="entry name" value="ASKHA_NBD_KDGal-kinase"/>
    <property type="match status" value="1"/>
</dbReference>
<keyword evidence="2" id="KW-1185">Reference proteome</keyword>
<sequence length="321" mass="33344">MNSPDTALVALDWGTSSLRAYRMGPDGTVLETRADGCGIQHLPVPGEDGFEAAFEAICGDWLAATPVPVVASGMVGSAQGWREVPYLSCPAGTEGLAAAAVTLRTRGGHCVTIAPGLIADGAGQDPDVMRGEEIQIAGMLAAHPGLAADALMVMPGTHSKWAQMQAGQVVRFATYMTGEIFAVLRAHSILGRLMPAEAAPTPDDAAFRRGLERAREGGLTHALFSVRTLGLTGALPPGDLPDYLSGLLIGREVLDAAAALDADRPLLLVGEGALTRRYALALETLLGRRPDAPPGNPAPAGLFRFAQDAGLVSRTKETSHV</sequence>
<reference evidence="1" key="1">
    <citation type="submission" date="2020-09" db="EMBL/GenBank/DDBJ databases">
        <title>A novel bacterium of genus Mangrovicoccus, isolated from South China Sea.</title>
        <authorList>
            <person name="Huang H."/>
            <person name="Mo K."/>
            <person name="Hu Y."/>
        </authorList>
    </citation>
    <scope>NUCLEOTIDE SEQUENCE</scope>
    <source>
        <strain evidence="1">HB182678</strain>
    </source>
</reference>
<dbReference type="Gene3D" id="3.30.420.310">
    <property type="entry name" value="2-keto-3-deoxy-galactonokinase, C-terminal domain"/>
    <property type="match status" value="1"/>
</dbReference>
<comment type="caution">
    <text evidence="1">The sequence shown here is derived from an EMBL/GenBank/DDBJ whole genome shotgun (WGS) entry which is preliminary data.</text>
</comment>
<accession>A0A8J6YYJ1</accession>
<dbReference type="RefSeq" id="WP_193185812.1">
    <property type="nucleotide sequence ID" value="NZ_JACVXA010000075.1"/>
</dbReference>
<dbReference type="Gene3D" id="3.30.420.300">
    <property type="entry name" value="2-keto-3-deoxy-galactonokinase, substrate binding domain"/>
    <property type="match status" value="1"/>
</dbReference>
<evidence type="ECO:0000313" key="1">
    <source>
        <dbReference type="EMBL" id="MBE3640162.1"/>
    </source>
</evidence>
<dbReference type="InterPro" id="IPR042258">
    <property type="entry name" value="DGOK_N"/>
</dbReference>
<name>A0A8J6YYJ1_9RHOB</name>
<dbReference type="InterPro" id="IPR007729">
    <property type="entry name" value="DGOK"/>
</dbReference>
<evidence type="ECO:0000313" key="2">
    <source>
        <dbReference type="Proteomes" id="UP000609121"/>
    </source>
</evidence>
<proteinExistence type="predicted"/>
<dbReference type="GO" id="GO:0008671">
    <property type="term" value="F:2-dehydro-3-deoxygalactonokinase activity"/>
    <property type="evidence" value="ECO:0007669"/>
    <property type="project" value="InterPro"/>
</dbReference>